<dbReference type="EMBL" id="JAOAOG010000023">
    <property type="protein sequence ID" value="KAJ6254282.1"/>
    <property type="molecule type" value="Genomic_DNA"/>
</dbReference>
<feature type="domain" description="Protein kinase" evidence="2">
    <location>
        <begin position="1"/>
        <end position="249"/>
    </location>
</feature>
<dbReference type="Gene3D" id="1.10.510.10">
    <property type="entry name" value="Transferase(Phosphotransferase) domain 1"/>
    <property type="match status" value="1"/>
</dbReference>
<dbReference type="PROSITE" id="PS50011">
    <property type="entry name" value="PROTEIN_KINASE_DOM"/>
    <property type="match status" value="1"/>
</dbReference>
<dbReference type="SUPFAM" id="SSF56112">
    <property type="entry name" value="Protein kinase-like (PK-like)"/>
    <property type="match status" value="1"/>
</dbReference>
<dbReference type="Proteomes" id="UP001150062">
    <property type="component" value="Unassembled WGS sequence"/>
</dbReference>
<protein>
    <submittedName>
        <fullName evidence="3">Wnk kinase</fullName>
    </submittedName>
</protein>
<keyword evidence="4" id="KW-1185">Reference proteome</keyword>
<keyword evidence="3" id="KW-0808">Transferase</keyword>
<dbReference type="InterPro" id="IPR000719">
    <property type="entry name" value="Prot_kinase_dom"/>
</dbReference>
<sequence>MSEQSLKYSIKVISREKRDPVYEKQIMFKALKIEEKKKIEHVLRYLKSCKLKNFGNVLDWNFLERKKLIYHTKFQNQVTLSQYLKRHKNKQIDFRILKRILSQILTHLIFLHSQTPPILQKVLTPEYIYMLPNNNLVLDQIGLLCINDQELINSNIALSPEFFASNYDEKSDIFCLALCLLQALTFQKPYSECATRTEFLNNFKKGILPKSLSLVQNKFWKKIITKCLLPKEQRPSAKELLNEIQNIKLDEGNKQPKLNGNNINQRNSQLDVNNKKAPDTSTFSNLILNSKKINENLNLNVFQNERKDVNNFKINNFGYKRYKKAPYSTYFPKSKSEPNVNNQQQIIGQTQTIICNDDSDLIDCNDDRLDRIYSLKKIIKDISLNQNQNQPIKKSFRKTQSQSELLNKSKNSKNNQMHTNNAKTKHNNALIHFASKKQIPQFKYYTETSSKNIQNIKNKTLSKENNSSKINNNQIIDISQRNIMIDDFYLRNKKQIVTKPNNFEQSPTNKQFLNQKVKTRNTIKNAINLQITENLTELDILSDIITLDPNSSDSSSRSPSPISSQSRSGTRSPSPISYPIENEYLTELFKKGETQSQSQSYQNKKQRLSHQEIKLRINSLEDKYLKSISKLEKKYENTCNKLINDFKNQIEKTNKTCLNKVNNFENKIQILQTVYNLKNI</sequence>
<gene>
    <name evidence="3" type="ORF">M0813_12464</name>
</gene>
<comment type="caution">
    <text evidence="3">The sequence shown here is derived from an EMBL/GenBank/DDBJ whole genome shotgun (WGS) entry which is preliminary data.</text>
</comment>
<evidence type="ECO:0000313" key="3">
    <source>
        <dbReference type="EMBL" id="KAJ6254282.1"/>
    </source>
</evidence>
<dbReference type="InterPro" id="IPR050588">
    <property type="entry name" value="WNK_Ser-Thr_kinase"/>
</dbReference>
<accession>A0ABQ8ZBM5</accession>
<evidence type="ECO:0000256" key="1">
    <source>
        <dbReference type="SAM" id="MobiDB-lite"/>
    </source>
</evidence>
<proteinExistence type="predicted"/>
<organism evidence="3 4">
    <name type="scientific">Anaeramoeba flamelloides</name>
    <dbReference type="NCBI Taxonomy" id="1746091"/>
    <lineage>
        <taxon>Eukaryota</taxon>
        <taxon>Metamonada</taxon>
        <taxon>Anaeramoebidae</taxon>
        <taxon>Anaeramoeba</taxon>
    </lineage>
</organism>
<feature type="compositionally biased region" description="Low complexity" evidence="1">
    <location>
        <begin position="549"/>
        <end position="575"/>
    </location>
</feature>
<evidence type="ECO:0000313" key="4">
    <source>
        <dbReference type="Proteomes" id="UP001150062"/>
    </source>
</evidence>
<evidence type="ECO:0000259" key="2">
    <source>
        <dbReference type="PROSITE" id="PS50011"/>
    </source>
</evidence>
<dbReference type="GO" id="GO:0016301">
    <property type="term" value="F:kinase activity"/>
    <property type="evidence" value="ECO:0007669"/>
    <property type="project" value="UniProtKB-KW"/>
</dbReference>
<keyword evidence="3" id="KW-0418">Kinase</keyword>
<dbReference type="PANTHER" id="PTHR13902">
    <property type="entry name" value="SERINE/THREONINE-PROTEIN KINASE WNK WITH NO LYSINE -RELATED"/>
    <property type="match status" value="1"/>
</dbReference>
<feature type="region of interest" description="Disordered" evidence="1">
    <location>
        <begin position="548"/>
        <end position="577"/>
    </location>
</feature>
<reference evidence="3" key="1">
    <citation type="submission" date="2022-08" db="EMBL/GenBank/DDBJ databases">
        <title>Novel sulfate-reducing endosymbionts in the free-living metamonad Anaeramoeba.</title>
        <authorList>
            <person name="Jerlstrom-Hultqvist J."/>
            <person name="Cepicka I."/>
            <person name="Gallot-Lavallee L."/>
            <person name="Salas-Leiva D."/>
            <person name="Curtis B.A."/>
            <person name="Zahonova K."/>
            <person name="Pipaliya S."/>
            <person name="Dacks J."/>
            <person name="Roger A.J."/>
        </authorList>
    </citation>
    <scope>NUCLEOTIDE SEQUENCE</scope>
    <source>
        <strain evidence="3">Schooner1</strain>
    </source>
</reference>
<dbReference type="InterPro" id="IPR011009">
    <property type="entry name" value="Kinase-like_dom_sf"/>
</dbReference>
<name>A0ABQ8ZBM5_9EUKA</name>